<proteinExistence type="predicted"/>
<protein>
    <submittedName>
        <fullName evidence="1">Uncharacterized protein</fullName>
    </submittedName>
</protein>
<accession>A0A6J8EED7</accession>
<evidence type="ECO:0000313" key="1">
    <source>
        <dbReference type="EMBL" id="CAC5418617.1"/>
    </source>
</evidence>
<dbReference type="Proteomes" id="UP000507470">
    <property type="component" value="Unassembled WGS sequence"/>
</dbReference>
<dbReference type="EMBL" id="CACVKT020008934">
    <property type="protein sequence ID" value="CAC5418617.1"/>
    <property type="molecule type" value="Genomic_DNA"/>
</dbReference>
<gene>
    <name evidence="1" type="ORF">MCOR_51041</name>
</gene>
<evidence type="ECO:0000313" key="2">
    <source>
        <dbReference type="Proteomes" id="UP000507470"/>
    </source>
</evidence>
<name>A0A6J8EED7_MYTCO</name>
<sequence length="198" mass="22728">MLSRRRKVEFQKSRRVQVNTAILLMLLAFIASNDITTSLTAKNVYDVYKRKYTTIVTIESRLKNYALPVAIRIKNATAVEISSHRVQLDSQHYRFPPVLKESSCSFCQVENCMKTDCINLETVIQCINATISSMPELSCDINRIIKELDLIHDWMNCTRLTQGCGLPHQSKDDNYINAKDTVQFLEVLLNKYSGLLYV</sequence>
<dbReference type="AlphaFoldDB" id="A0A6J8EED7"/>
<keyword evidence="2" id="KW-1185">Reference proteome</keyword>
<reference evidence="1 2" key="1">
    <citation type="submission" date="2020-06" db="EMBL/GenBank/DDBJ databases">
        <authorList>
            <person name="Li R."/>
            <person name="Bekaert M."/>
        </authorList>
    </citation>
    <scope>NUCLEOTIDE SEQUENCE [LARGE SCALE GENOMIC DNA]</scope>
    <source>
        <strain evidence="2">wild</strain>
    </source>
</reference>
<organism evidence="1 2">
    <name type="scientific">Mytilus coruscus</name>
    <name type="common">Sea mussel</name>
    <dbReference type="NCBI Taxonomy" id="42192"/>
    <lineage>
        <taxon>Eukaryota</taxon>
        <taxon>Metazoa</taxon>
        <taxon>Spiralia</taxon>
        <taxon>Lophotrochozoa</taxon>
        <taxon>Mollusca</taxon>
        <taxon>Bivalvia</taxon>
        <taxon>Autobranchia</taxon>
        <taxon>Pteriomorphia</taxon>
        <taxon>Mytilida</taxon>
        <taxon>Mytiloidea</taxon>
        <taxon>Mytilidae</taxon>
        <taxon>Mytilinae</taxon>
        <taxon>Mytilus</taxon>
    </lineage>
</organism>